<dbReference type="Gene3D" id="3.30.30.10">
    <property type="entry name" value="Knottin, scorpion toxin-like"/>
    <property type="match status" value="1"/>
</dbReference>
<comment type="caution">
    <text evidence="2">The sequence shown here is derived from an EMBL/GenBank/DDBJ whole genome shotgun (WGS) entry which is preliminary data.</text>
</comment>
<dbReference type="Proteomes" id="UP000494256">
    <property type="component" value="Unassembled WGS sequence"/>
</dbReference>
<proteinExistence type="predicted"/>
<feature type="chain" id="PRO_5035927147" description="Defensin" evidence="1">
    <location>
        <begin position="20"/>
        <end position="90"/>
    </location>
</feature>
<dbReference type="OrthoDB" id="10009315at2759"/>
<evidence type="ECO:0000313" key="2">
    <source>
        <dbReference type="EMBL" id="CAB3256745.1"/>
    </source>
</evidence>
<dbReference type="AlphaFoldDB" id="A0A8S1BAQ3"/>
<gene>
    <name evidence="2" type="ORF">APLA_LOCUS15748</name>
</gene>
<reference evidence="2 3" key="1">
    <citation type="submission" date="2020-04" db="EMBL/GenBank/DDBJ databases">
        <authorList>
            <person name="Wallbank WR R."/>
            <person name="Pardo Diaz C."/>
            <person name="Kozak K."/>
            <person name="Martin S."/>
            <person name="Jiggins C."/>
            <person name="Moest M."/>
            <person name="Warren A I."/>
            <person name="Byers J.R.P. K."/>
            <person name="Montejo-Kovacevich G."/>
            <person name="Yen C E."/>
        </authorList>
    </citation>
    <scope>NUCLEOTIDE SEQUENCE [LARGE SCALE GENOMIC DNA]</scope>
</reference>
<dbReference type="GO" id="GO:0051707">
    <property type="term" value="P:response to other organism"/>
    <property type="evidence" value="ECO:0007669"/>
    <property type="project" value="UniProtKB-ARBA"/>
</dbReference>
<evidence type="ECO:0008006" key="4">
    <source>
        <dbReference type="Google" id="ProtNLM"/>
    </source>
</evidence>
<evidence type="ECO:0000313" key="3">
    <source>
        <dbReference type="Proteomes" id="UP000494256"/>
    </source>
</evidence>
<protein>
    <recommendedName>
        <fullName evidence="4">Defensin</fullName>
    </recommendedName>
</protein>
<accession>A0A8S1BAQ3</accession>
<dbReference type="EMBL" id="CADEBD010000494">
    <property type="protein sequence ID" value="CAB3256745.1"/>
    <property type="molecule type" value="Genomic_DNA"/>
</dbReference>
<keyword evidence="1" id="KW-0732">Signal</keyword>
<sequence>MKFLAVVLVVILVAQLTVADLKISLSDLLQAREEQHHVNINKIEVLVATQALFIPTTIKTCLDSTCDAVCRALGYSHGVCISSSTCRCSN</sequence>
<feature type="signal peptide" evidence="1">
    <location>
        <begin position="1"/>
        <end position="19"/>
    </location>
</feature>
<name>A0A8S1BAQ3_ARCPL</name>
<organism evidence="2 3">
    <name type="scientific">Arctia plantaginis</name>
    <name type="common">Wood tiger moth</name>
    <name type="synonym">Phalaena plantaginis</name>
    <dbReference type="NCBI Taxonomy" id="874455"/>
    <lineage>
        <taxon>Eukaryota</taxon>
        <taxon>Metazoa</taxon>
        <taxon>Ecdysozoa</taxon>
        <taxon>Arthropoda</taxon>
        <taxon>Hexapoda</taxon>
        <taxon>Insecta</taxon>
        <taxon>Pterygota</taxon>
        <taxon>Neoptera</taxon>
        <taxon>Endopterygota</taxon>
        <taxon>Lepidoptera</taxon>
        <taxon>Glossata</taxon>
        <taxon>Ditrysia</taxon>
        <taxon>Noctuoidea</taxon>
        <taxon>Erebidae</taxon>
        <taxon>Arctiinae</taxon>
        <taxon>Arctia</taxon>
    </lineage>
</organism>
<dbReference type="InterPro" id="IPR036574">
    <property type="entry name" value="Scorpion_toxin-like_sf"/>
</dbReference>
<evidence type="ECO:0000256" key="1">
    <source>
        <dbReference type="SAM" id="SignalP"/>
    </source>
</evidence>